<comment type="caution">
    <text evidence="1">The sequence shown here is derived from an EMBL/GenBank/DDBJ whole genome shotgun (WGS) entry which is preliminary data.</text>
</comment>
<evidence type="ECO:0000313" key="2">
    <source>
        <dbReference type="Proteomes" id="UP000226031"/>
    </source>
</evidence>
<dbReference type="Proteomes" id="UP000226031">
    <property type="component" value="Unassembled WGS sequence"/>
</dbReference>
<feature type="non-terminal residue" evidence="1">
    <location>
        <position position="1"/>
    </location>
</feature>
<dbReference type="AlphaFoldDB" id="A0A2B7Z5L3"/>
<protein>
    <submittedName>
        <fullName evidence="1">Uncharacterized protein</fullName>
    </submittedName>
</protein>
<organism evidence="1 2">
    <name type="scientific">[Emmonsia] crescens</name>
    <dbReference type="NCBI Taxonomy" id="73230"/>
    <lineage>
        <taxon>Eukaryota</taxon>
        <taxon>Fungi</taxon>
        <taxon>Dikarya</taxon>
        <taxon>Ascomycota</taxon>
        <taxon>Pezizomycotina</taxon>
        <taxon>Eurotiomycetes</taxon>
        <taxon>Eurotiomycetidae</taxon>
        <taxon>Onygenales</taxon>
        <taxon>Ajellomycetaceae</taxon>
        <taxon>Emergomyces</taxon>
    </lineage>
</organism>
<accession>A0A2B7Z5L3</accession>
<reference evidence="1 2" key="1">
    <citation type="submission" date="2017-10" db="EMBL/GenBank/DDBJ databases">
        <title>Comparative genomics in systemic dimorphic fungi from Ajellomycetaceae.</title>
        <authorList>
            <person name="Munoz J.F."/>
            <person name="Mcewen J.G."/>
            <person name="Clay O.K."/>
            <person name="Cuomo C.A."/>
        </authorList>
    </citation>
    <scope>NUCLEOTIDE SEQUENCE [LARGE SCALE GENOMIC DNA]</scope>
    <source>
        <strain evidence="1 2">UAMH4076</strain>
    </source>
</reference>
<sequence length="136" mass="14722">LVALLAAASTATPLALPIEESINAAAAGWDCRKSGWGSSSTLIATHSKFNKKFGNSRLTMADHQCYVVKCYQHYFGVCNYTGNVRVEKSGLRNVAKNAIPHNRGSACIFNGGFGVSYVYGNEEHLIVNKGDHIRIC</sequence>
<evidence type="ECO:0000313" key="1">
    <source>
        <dbReference type="EMBL" id="PGH28503.1"/>
    </source>
</evidence>
<gene>
    <name evidence="1" type="ORF">GX50_08758</name>
</gene>
<keyword evidence="2" id="KW-1185">Reference proteome</keyword>
<name>A0A2B7Z5L3_9EURO</name>
<proteinExistence type="predicted"/>
<dbReference type="EMBL" id="PDND01000396">
    <property type="protein sequence ID" value="PGH28503.1"/>
    <property type="molecule type" value="Genomic_DNA"/>
</dbReference>
<dbReference type="VEuPathDB" id="FungiDB:EMCG_01368"/>